<dbReference type="AlphaFoldDB" id="A0A0M0EHQ1"/>
<dbReference type="STRING" id="33995.KOEU_17690"/>
<reference evidence="1" key="1">
    <citation type="submission" date="2015-08" db="EMBL/GenBank/DDBJ databases">
        <title>Draft genome sequence of Komagataeibacter europaeus CECT 8546 a cellulose producer strain from vinegar produced by the traditional method.</title>
        <authorList>
            <person name="Poehlein A."/>
            <person name="Valera M.J."/>
            <person name="Haack F.S."/>
            <person name="Mas A."/>
            <person name="Daniel R."/>
            <person name="Streit W.R."/>
            <person name="Mateo E."/>
        </authorList>
    </citation>
    <scope>NUCLEOTIDE SEQUENCE [LARGE SCALE GENOMIC DNA]</scope>
    <source>
        <strain evidence="1">CECT 8546</strain>
    </source>
</reference>
<dbReference type="PATRIC" id="fig|33995.3.peg.1957"/>
<comment type="caution">
    <text evidence="1">The sequence shown here is derived from an EMBL/GenBank/DDBJ whole genome shotgun (WGS) entry which is preliminary data.</text>
</comment>
<sequence length="350" mass="37989">MATISSTTCLTLADWAARREDGEIADIVNLLSQTNEILDDMLWKMGNLATGNKTTVRTGLPAATWRMLNYGVPRAKSTTAQITDSCGMLETYSLVDKDLANLEGDVAAFRLSEDMAFIEGMNQQMAGTLFYGTEQSDLPAFTGLAPRYSTVDATKAANAVNVIDAGGRGTSNTSMWLTCWGPTTMFGIFPKGRIAGLQRNDVTTDAPVLDANGNPYQAYQSHYKWDCGLTVRDWRYGVRIANIDVDSLTGDSAANLISMLVAAVHKIPTMPRGVTNVQTATQATGGQPLSWGRPAIYVNRTLGTALDLQALNKTNVLLQMLEWDGKPVTAFRGIPIRTCDQILNTEETVQ</sequence>
<dbReference type="Proteomes" id="UP000037566">
    <property type="component" value="Unassembled WGS sequence"/>
</dbReference>
<dbReference type="Pfam" id="PF20911">
    <property type="entry name" value="GP7"/>
    <property type="match status" value="1"/>
</dbReference>
<evidence type="ECO:0000313" key="2">
    <source>
        <dbReference type="Proteomes" id="UP000037566"/>
    </source>
</evidence>
<keyword evidence="2" id="KW-1185">Reference proteome</keyword>
<proteinExistence type="predicted"/>
<gene>
    <name evidence="1" type="ORF">KOEU_17690</name>
</gene>
<protein>
    <recommendedName>
        <fullName evidence="3">Phage capsid family protein</fullName>
    </recommendedName>
</protein>
<dbReference type="RefSeq" id="WP_235450331.1">
    <property type="nucleotide sequence ID" value="NZ_LHUQ01000007.1"/>
</dbReference>
<name>A0A0M0EHQ1_KOMEU</name>
<evidence type="ECO:0000313" key="1">
    <source>
        <dbReference type="EMBL" id="KON64799.1"/>
    </source>
</evidence>
<dbReference type="EMBL" id="LHUQ01000007">
    <property type="protein sequence ID" value="KON64799.1"/>
    <property type="molecule type" value="Genomic_DNA"/>
</dbReference>
<organism evidence="1 2">
    <name type="scientific">Komagataeibacter europaeus</name>
    <name type="common">Gluconacetobacter europaeus</name>
    <dbReference type="NCBI Taxonomy" id="33995"/>
    <lineage>
        <taxon>Bacteria</taxon>
        <taxon>Pseudomonadati</taxon>
        <taxon>Pseudomonadota</taxon>
        <taxon>Alphaproteobacteria</taxon>
        <taxon>Acetobacterales</taxon>
        <taxon>Acetobacteraceae</taxon>
        <taxon>Komagataeibacter</taxon>
    </lineage>
</organism>
<accession>A0A0M0EHQ1</accession>
<evidence type="ECO:0008006" key="3">
    <source>
        <dbReference type="Google" id="ProtNLM"/>
    </source>
</evidence>
<dbReference type="NCBIfam" id="NF045672">
    <property type="entry name" value="MCP_gp7_epsi_15"/>
    <property type="match status" value="1"/>
</dbReference>
<dbReference type="InterPro" id="IPR048813">
    <property type="entry name" value="GP7-like"/>
</dbReference>